<comment type="subcellular location">
    <subcellularLocation>
        <location evidence="1">Mitochondrion outer membrane</location>
        <topology evidence="1">Single-pass membrane protein</topology>
    </subcellularLocation>
</comment>
<comment type="similarity">
    <text evidence="2">Belongs to the Tom7 family.</text>
</comment>
<evidence type="ECO:0000256" key="5">
    <source>
        <dbReference type="ARBA" id="ARBA00022787"/>
    </source>
</evidence>
<evidence type="ECO:0000256" key="2">
    <source>
        <dbReference type="ARBA" id="ARBA00010917"/>
    </source>
</evidence>
<dbReference type="OrthoDB" id="284357at2759"/>
<keyword evidence="9" id="KW-0472">Membrane</keyword>
<keyword evidence="5" id="KW-1000">Mitochondrion outer membrane</keyword>
<evidence type="ECO:0000256" key="6">
    <source>
        <dbReference type="ARBA" id="ARBA00022927"/>
    </source>
</evidence>
<organism evidence="10 11">
    <name type="scientific">Mucor saturninus</name>
    <dbReference type="NCBI Taxonomy" id="64648"/>
    <lineage>
        <taxon>Eukaryota</taxon>
        <taxon>Fungi</taxon>
        <taxon>Fungi incertae sedis</taxon>
        <taxon>Mucoromycota</taxon>
        <taxon>Mucoromycotina</taxon>
        <taxon>Mucoromycetes</taxon>
        <taxon>Mucorales</taxon>
        <taxon>Mucorineae</taxon>
        <taxon>Mucoraceae</taxon>
        <taxon>Mucor</taxon>
    </lineage>
</organism>
<gene>
    <name evidence="10" type="ORF">INT47_007999</name>
</gene>
<evidence type="ECO:0000256" key="7">
    <source>
        <dbReference type="ARBA" id="ARBA00022989"/>
    </source>
</evidence>
<keyword evidence="4" id="KW-0812">Transmembrane</keyword>
<keyword evidence="6" id="KW-0653">Protein transport</keyword>
<keyword evidence="7" id="KW-1133">Transmembrane helix</keyword>
<dbReference type="Pfam" id="PF08038">
    <property type="entry name" value="Tom7"/>
    <property type="match status" value="1"/>
</dbReference>
<dbReference type="GO" id="GO:0005742">
    <property type="term" value="C:mitochondrial outer membrane translocase complex"/>
    <property type="evidence" value="ECO:0007669"/>
    <property type="project" value="InterPro"/>
</dbReference>
<evidence type="ECO:0000313" key="11">
    <source>
        <dbReference type="Proteomes" id="UP000603453"/>
    </source>
</evidence>
<evidence type="ECO:0000313" key="10">
    <source>
        <dbReference type="EMBL" id="KAG2205643.1"/>
    </source>
</evidence>
<comment type="caution">
    <text evidence="10">The sequence shown here is derived from an EMBL/GenBank/DDBJ whole genome shotgun (WGS) entry which is preliminary data.</text>
</comment>
<dbReference type="Proteomes" id="UP000603453">
    <property type="component" value="Unassembled WGS sequence"/>
</dbReference>
<dbReference type="InterPro" id="IPR012621">
    <property type="entry name" value="Tom7"/>
</dbReference>
<dbReference type="EMBL" id="JAEPRD010000035">
    <property type="protein sequence ID" value="KAG2205643.1"/>
    <property type="molecule type" value="Genomic_DNA"/>
</dbReference>
<keyword evidence="8" id="KW-0496">Mitochondrion</keyword>
<name>A0A8H7V6X3_9FUNG</name>
<evidence type="ECO:0008006" key="12">
    <source>
        <dbReference type="Google" id="ProtNLM"/>
    </source>
</evidence>
<proteinExistence type="inferred from homology"/>
<protein>
    <recommendedName>
        <fullName evidence="12">Translocase of outer membrane 7 kDa subunit homolog</fullName>
    </recommendedName>
</protein>
<reference evidence="10" key="1">
    <citation type="submission" date="2020-12" db="EMBL/GenBank/DDBJ databases">
        <title>Metabolic potential, ecology and presence of endohyphal bacteria is reflected in genomic diversity of Mucoromycotina.</title>
        <authorList>
            <person name="Muszewska A."/>
            <person name="Okrasinska A."/>
            <person name="Steczkiewicz K."/>
            <person name="Drgas O."/>
            <person name="Orlowska M."/>
            <person name="Perlinska-Lenart U."/>
            <person name="Aleksandrzak-Piekarczyk T."/>
            <person name="Szatraj K."/>
            <person name="Zielenkiewicz U."/>
            <person name="Pilsyk S."/>
            <person name="Malc E."/>
            <person name="Mieczkowski P."/>
            <person name="Kruszewska J.S."/>
            <person name="Biernat P."/>
            <person name="Pawlowska J."/>
        </authorList>
    </citation>
    <scope>NUCLEOTIDE SEQUENCE</scope>
    <source>
        <strain evidence="10">WA0000017839</strain>
    </source>
</reference>
<evidence type="ECO:0000256" key="4">
    <source>
        <dbReference type="ARBA" id="ARBA00022692"/>
    </source>
</evidence>
<evidence type="ECO:0000256" key="1">
    <source>
        <dbReference type="ARBA" id="ARBA00004572"/>
    </source>
</evidence>
<sequence>MNDSTKDALYKVADVTKTIIHWGFIPFVIYLGMTRSNPRPSVLKQAHQPSCLIF</sequence>
<keyword evidence="11" id="KW-1185">Reference proteome</keyword>
<keyword evidence="3" id="KW-0813">Transport</keyword>
<dbReference type="GO" id="GO:0030150">
    <property type="term" value="P:protein import into mitochondrial matrix"/>
    <property type="evidence" value="ECO:0007669"/>
    <property type="project" value="InterPro"/>
</dbReference>
<evidence type="ECO:0000256" key="9">
    <source>
        <dbReference type="ARBA" id="ARBA00023136"/>
    </source>
</evidence>
<evidence type="ECO:0000256" key="3">
    <source>
        <dbReference type="ARBA" id="ARBA00022448"/>
    </source>
</evidence>
<evidence type="ECO:0000256" key="8">
    <source>
        <dbReference type="ARBA" id="ARBA00023128"/>
    </source>
</evidence>
<accession>A0A8H7V6X3</accession>
<dbReference type="AlphaFoldDB" id="A0A8H7V6X3"/>